<name>D1B387_SULD5</name>
<feature type="transmembrane region" description="Helical" evidence="1">
    <location>
        <begin position="40"/>
        <end position="58"/>
    </location>
</feature>
<organism evidence="2 3">
    <name type="scientific">Sulfurospirillum deleyianum (strain ATCC 51133 / DSM 6946 / 5175)</name>
    <dbReference type="NCBI Taxonomy" id="525898"/>
    <lineage>
        <taxon>Bacteria</taxon>
        <taxon>Pseudomonadati</taxon>
        <taxon>Campylobacterota</taxon>
        <taxon>Epsilonproteobacteria</taxon>
        <taxon>Campylobacterales</taxon>
        <taxon>Sulfurospirillaceae</taxon>
        <taxon>Sulfurospirillum</taxon>
    </lineage>
</organism>
<dbReference type="Pfam" id="PF05437">
    <property type="entry name" value="AzlD"/>
    <property type="match status" value="1"/>
</dbReference>
<gene>
    <name evidence="2" type="ordered locus">Sdel_1541</name>
</gene>
<dbReference type="EMBL" id="CP001816">
    <property type="protein sequence ID" value="ACZ12557.1"/>
    <property type="molecule type" value="Genomic_DNA"/>
</dbReference>
<keyword evidence="1" id="KW-1133">Transmembrane helix</keyword>
<reference evidence="3" key="1">
    <citation type="submission" date="2009-11" db="EMBL/GenBank/DDBJ databases">
        <title>The complete genome of Sulfurospirillum deleyianum DSM 6946.</title>
        <authorList>
            <consortium name="US DOE Joint Genome Institute (JGI-PGF)"/>
            <person name="Lucas S."/>
            <person name="Copeland A."/>
            <person name="Lapidus A."/>
            <person name="Glavina del Rio T."/>
            <person name="Dalin E."/>
            <person name="Tice H."/>
            <person name="Bruce D."/>
            <person name="Goodwin L."/>
            <person name="Pitluck S."/>
            <person name="Kyrpides N."/>
            <person name="Mavromatis K."/>
            <person name="Ivanova N."/>
            <person name="Ovchinnikova G."/>
            <person name="Munk A.C."/>
            <person name="Lu M."/>
            <person name="Brettin T."/>
            <person name="Detter J.C."/>
            <person name="Han C."/>
            <person name="Tapia R."/>
            <person name="Larimer F."/>
            <person name="Land M."/>
            <person name="Hauser L."/>
            <person name="Markowitz V."/>
            <person name="Cheng J.F."/>
            <person name="Hugenholtz P."/>
            <person name="Woyke T."/>
            <person name="Wu D."/>
            <person name="Aumann P."/>
            <person name="Schneider S."/>
            <person name="Lang E."/>
            <person name="Spring S."/>
            <person name="Klenk H.P."/>
            <person name="Eisen J.A."/>
        </authorList>
    </citation>
    <scope>NUCLEOTIDE SEQUENCE [LARGE SCALE GENOMIC DNA]</scope>
    <source>
        <strain evidence="3">ATCC 51133 / DSM 6946 / 5175</strain>
    </source>
</reference>
<proteinExistence type="predicted"/>
<dbReference type="HOGENOM" id="CLU_144816_1_2_7"/>
<dbReference type="PIRSF" id="PIRSF003203">
    <property type="entry name" value="AzlD"/>
    <property type="match status" value="1"/>
</dbReference>
<dbReference type="KEGG" id="sdl:Sdel_1541"/>
<feature type="transmembrane region" description="Helical" evidence="1">
    <location>
        <begin position="6"/>
        <end position="28"/>
    </location>
</feature>
<evidence type="ECO:0000256" key="1">
    <source>
        <dbReference type="SAM" id="Phobius"/>
    </source>
</evidence>
<keyword evidence="3" id="KW-1185">Reference proteome</keyword>
<feature type="transmembrane region" description="Helical" evidence="1">
    <location>
        <begin position="88"/>
        <end position="107"/>
    </location>
</feature>
<dbReference type="RefSeq" id="WP_012857307.1">
    <property type="nucleotide sequence ID" value="NC_013512.1"/>
</dbReference>
<keyword evidence="1" id="KW-0812">Transmembrane</keyword>
<reference evidence="2 3" key="2">
    <citation type="journal article" date="2010" name="Stand. Genomic Sci.">
        <title>Complete genome sequence of Sulfurospirillum deleyianum type strain (5175).</title>
        <authorList>
            <person name="Sikorski J."/>
            <person name="Lapidus A."/>
            <person name="Copeland A."/>
            <person name="Glavina Del Rio T."/>
            <person name="Nolan M."/>
            <person name="Lucas S."/>
            <person name="Chen F."/>
            <person name="Tice H."/>
            <person name="Cheng J.F."/>
            <person name="Saunders E."/>
            <person name="Bruce D."/>
            <person name="Goodwin L."/>
            <person name="Pitluck S."/>
            <person name="Ovchinnikova G."/>
            <person name="Pati A."/>
            <person name="Ivanova N."/>
            <person name="Mavromatis K."/>
            <person name="Chen A."/>
            <person name="Palaniappan K."/>
            <person name="Chain P."/>
            <person name="Land M."/>
            <person name="Hauser L."/>
            <person name="Chang Y.J."/>
            <person name="Jeffries C.D."/>
            <person name="Brettin T."/>
            <person name="Detter J.C."/>
            <person name="Han C."/>
            <person name="Rohde M."/>
            <person name="Lang E."/>
            <person name="Spring S."/>
            <person name="Goker M."/>
            <person name="Bristow J."/>
            <person name="Eisen J.A."/>
            <person name="Markowitz V."/>
            <person name="Hugenholtz P."/>
            <person name="Kyrpides N.C."/>
            <person name="Klenk H.P."/>
        </authorList>
    </citation>
    <scope>NUCLEOTIDE SEQUENCE [LARGE SCALE GENOMIC DNA]</scope>
    <source>
        <strain evidence="3">ATCC 51133 / DSM 6946 / 5175</strain>
    </source>
</reference>
<evidence type="ECO:0000313" key="2">
    <source>
        <dbReference type="EMBL" id="ACZ12557.1"/>
    </source>
</evidence>
<accession>D1B387</accession>
<protein>
    <submittedName>
        <fullName evidence="2">Branched-chain amino acid transport</fullName>
    </submittedName>
</protein>
<dbReference type="STRING" id="525898.Sdel_1541"/>
<dbReference type="AlphaFoldDB" id="D1B387"/>
<dbReference type="InterPro" id="IPR008407">
    <property type="entry name" value="Brnchd-chn_aa_trnsp_AzlD"/>
</dbReference>
<dbReference type="OrthoDB" id="5347742at2"/>
<dbReference type="eggNOG" id="COG1687">
    <property type="taxonomic scope" value="Bacteria"/>
</dbReference>
<dbReference type="Proteomes" id="UP000002222">
    <property type="component" value="Chromosome"/>
</dbReference>
<keyword evidence="1" id="KW-0472">Membrane</keyword>
<evidence type="ECO:0000313" key="3">
    <source>
        <dbReference type="Proteomes" id="UP000002222"/>
    </source>
</evidence>
<sequence length="108" mass="12324">MQSSYLIGGIVVAMFATYATRLIPFMLFRNREPSPLIRYIERNMPLMIMVILVFYALKDVKWEVYPYGLAEIVGVSVAIALHVSFKNALLSIFTATLIYMVLIQKVLC</sequence>